<evidence type="ECO:0000313" key="1">
    <source>
        <dbReference type="EMBL" id="KKL15636.1"/>
    </source>
</evidence>
<sequence>MKTIIAILLIVTLLLVGCEVASEDKLLCQNNCLDNGMIYEDIGTKMNNDIICHCYTVIEPGDKK</sequence>
<name>A0A0F9DCW4_9ZZZZ</name>
<reference evidence="1" key="1">
    <citation type="journal article" date="2015" name="Nature">
        <title>Complex archaea that bridge the gap between prokaryotes and eukaryotes.</title>
        <authorList>
            <person name="Spang A."/>
            <person name="Saw J.H."/>
            <person name="Jorgensen S.L."/>
            <person name="Zaremba-Niedzwiedzka K."/>
            <person name="Martijn J."/>
            <person name="Lind A.E."/>
            <person name="van Eijk R."/>
            <person name="Schleper C."/>
            <person name="Guy L."/>
            <person name="Ettema T.J."/>
        </authorList>
    </citation>
    <scope>NUCLEOTIDE SEQUENCE</scope>
</reference>
<dbReference type="PROSITE" id="PS51257">
    <property type="entry name" value="PROKAR_LIPOPROTEIN"/>
    <property type="match status" value="1"/>
</dbReference>
<proteinExistence type="predicted"/>
<dbReference type="EMBL" id="LAZR01039986">
    <property type="protein sequence ID" value="KKL15636.1"/>
    <property type="molecule type" value="Genomic_DNA"/>
</dbReference>
<protein>
    <submittedName>
        <fullName evidence="1">Uncharacterized protein</fullName>
    </submittedName>
</protein>
<comment type="caution">
    <text evidence="1">The sequence shown here is derived from an EMBL/GenBank/DDBJ whole genome shotgun (WGS) entry which is preliminary data.</text>
</comment>
<dbReference type="AlphaFoldDB" id="A0A0F9DCW4"/>
<accession>A0A0F9DCW4</accession>
<organism evidence="1">
    <name type="scientific">marine sediment metagenome</name>
    <dbReference type="NCBI Taxonomy" id="412755"/>
    <lineage>
        <taxon>unclassified sequences</taxon>
        <taxon>metagenomes</taxon>
        <taxon>ecological metagenomes</taxon>
    </lineage>
</organism>
<gene>
    <name evidence="1" type="ORF">LCGC14_2503600</name>
</gene>